<dbReference type="InterPro" id="IPR011856">
    <property type="entry name" value="tRNA_endonuc-like_dom_sf"/>
</dbReference>
<dbReference type="Gene3D" id="3.40.1350.10">
    <property type="match status" value="1"/>
</dbReference>
<dbReference type="NCBIfam" id="TIGR00252">
    <property type="entry name" value="YraN family protein"/>
    <property type="match status" value="1"/>
</dbReference>
<dbReference type="SUPFAM" id="SSF52980">
    <property type="entry name" value="Restriction endonuclease-like"/>
    <property type="match status" value="1"/>
</dbReference>
<name>A0A5E5B9I1_9BURK</name>
<comment type="similarity">
    <text evidence="1 2">Belongs to the UPF0102 family.</text>
</comment>
<protein>
    <recommendedName>
        <fullName evidence="2">UPF0102 protein PSP31121_03322</fullName>
    </recommendedName>
</protein>
<accession>A0A5E5B9I1</accession>
<dbReference type="Proteomes" id="UP000335538">
    <property type="component" value="Unassembled WGS sequence"/>
</dbReference>
<evidence type="ECO:0000256" key="1">
    <source>
        <dbReference type="ARBA" id="ARBA00006738"/>
    </source>
</evidence>
<dbReference type="GO" id="GO:0003676">
    <property type="term" value="F:nucleic acid binding"/>
    <property type="evidence" value="ECO:0007669"/>
    <property type="project" value="InterPro"/>
</dbReference>
<sequence length="156" mass="17563">MRLICPIRLIRAGTGMRGMTCIGIWTVPALPVTENIGTTMSNQLGVSFEGRAQALLERRGWRLVARNYQCRGGEIDLIMRDQTGVLVFIEVRARARSDFGGAAQSITLAKRRRLALAARHYLLRRPAARCRFDVVTFDGRPPVVHWLPDAFRTDDL</sequence>
<dbReference type="NCBIfam" id="NF009150">
    <property type="entry name" value="PRK12497.1-3"/>
    <property type="match status" value="1"/>
</dbReference>
<organism evidence="3 4">
    <name type="scientific">Pandoraea sputorum</name>
    <dbReference type="NCBI Taxonomy" id="93222"/>
    <lineage>
        <taxon>Bacteria</taxon>
        <taxon>Pseudomonadati</taxon>
        <taxon>Pseudomonadota</taxon>
        <taxon>Betaproteobacteria</taxon>
        <taxon>Burkholderiales</taxon>
        <taxon>Burkholderiaceae</taxon>
        <taxon>Pandoraea</taxon>
    </lineage>
</organism>
<dbReference type="PANTHER" id="PTHR34039">
    <property type="entry name" value="UPF0102 PROTEIN YRAN"/>
    <property type="match status" value="1"/>
</dbReference>
<dbReference type="EMBL" id="CABPSR010000008">
    <property type="protein sequence ID" value="VVE81565.1"/>
    <property type="molecule type" value="Genomic_DNA"/>
</dbReference>
<evidence type="ECO:0000256" key="2">
    <source>
        <dbReference type="HAMAP-Rule" id="MF_00048"/>
    </source>
</evidence>
<evidence type="ECO:0000313" key="3">
    <source>
        <dbReference type="EMBL" id="VVE81565.1"/>
    </source>
</evidence>
<dbReference type="PANTHER" id="PTHR34039:SF1">
    <property type="entry name" value="UPF0102 PROTEIN YRAN"/>
    <property type="match status" value="1"/>
</dbReference>
<dbReference type="AlphaFoldDB" id="A0A5E5B9I1"/>
<evidence type="ECO:0000313" key="4">
    <source>
        <dbReference type="Proteomes" id="UP000335538"/>
    </source>
</evidence>
<reference evidence="3 4" key="1">
    <citation type="submission" date="2019-08" db="EMBL/GenBank/DDBJ databases">
        <authorList>
            <person name="Peeters C."/>
        </authorList>
    </citation>
    <scope>NUCLEOTIDE SEQUENCE [LARGE SCALE GENOMIC DNA]</scope>
    <source>
        <strain evidence="3 4">LMG 31121</strain>
    </source>
</reference>
<dbReference type="InterPro" id="IPR011335">
    <property type="entry name" value="Restrct_endonuc-II-like"/>
</dbReference>
<dbReference type="InterPro" id="IPR003509">
    <property type="entry name" value="UPF0102_YraN-like"/>
</dbReference>
<dbReference type="Pfam" id="PF02021">
    <property type="entry name" value="UPF0102"/>
    <property type="match status" value="1"/>
</dbReference>
<proteinExistence type="inferred from homology"/>
<dbReference type="HAMAP" id="MF_00048">
    <property type="entry name" value="UPF0102"/>
    <property type="match status" value="1"/>
</dbReference>
<gene>
    <name evidence="3" type="ORF">PSP31121_03322</name>
</gene>